<dbReference type="EMBL" id="JBFXLT010000018">
    <property type="protein sequence ID" value="KAL2817396.1"/>
    <property type="molecule type" value="Genomic_DNA"/>
</dbReference>
<evidence type="ECO:0000313" key="2">
    <source>
        <dbReference type="Proteomes" id="UP001610334"/>
    </source>
</evidence>
<organism evidence="1 2">
    <name type="scientific">Aspergillus granulosus</name>
    <dbReference type="NCBI Taxonomy" id="176169"/>
    <lineage>
        <taxon>Eukaryota</taxon>
        <taxon>Fungi</taxon>
        <taxon>Dikarya</taxon>
        <taxon>Ascomycota</taxon>
        <taxon>Pezizomycotina</taxon>
        <taxon>Eurotiomycetes</taxon>
        <taxon>Eurotiomycetidae</taxon>
        <taxon>Eurotiales</taxon>
        <taxon>Aspergillaceae</taxon>
        <taxon>Aspergillus</taxon>
        <taxon>Aspergillus subgen. Nidulantes</taxon>
    </lineage>
</organism>
<protein>
    <recommendedName>
        <fullName evidence="3">RRM domain-containing protein</fullName>
    </recommendedName>
</protein>
<evidence type="ECO:0000313" key="1">
    <source>
        <dbReference type="EMBL" id="KAL2817396.1"/>
    </source>
</evidence>
<evidence type="ECO:0008006" key="3">
    <source>
        <dbReference type="Google" id="ProtNLM"/>
    </source>
</evidence>
<gene>
    <name evidence="1" type="ORF">BJX63DRAFT_429786</name>
</gene>
<reference evidence="1 2" key="1">
    <citation type="submission" date="2024-07" db="EMBL/GenBank/DDBJ databases">
        <title>Section-level genome sequencing and comparative genomics of Aspergillus sections Usti and Cavernicolus.</title>
        <authorList>
            <consortium name="Lawrence Berkeley National Laboratory"/>
            <person name="Nybo J.L."/>
            <person name="Vesth T.C."/>
            <person name="Theobald S."/>
            <person name="Frisvad J.C."/>
            <person name="Larsen T.O."/>
            <person name="Kjaerboelling I."/>
            <person name="Rothschild-Mancinelli K."/>
            <person name="Lyhne E.K."/>
            <person name="Kogle M.E."/>
            <person name="Barry K."/>
            <person name="Clum A."/>
            <person name="Na H."/>
            <person name="Ledsgaard L."/>
            <person name="Lin J."/>
            <person name="Lipzen A."/>
            <person name="Kuo A."/>
            <person name="Riley R."/>
            <person name="Mondo S."/>
            <person name="Labutti K."/>
            <person name="Haridas S."/>
            <person name="Pangalinan J."/>
            <person name="Salamov A.A."/>
            <person name="Simmons B.A."/>
            <person name="Magnuson J.K."/>
            <person name="Chen J."/>
            <person name="Drula E."/>
            <person name="Henrissat B."/>
            <person name="Wiebenga A."/>
            <person name="Lubbers R.J."/>
            <person name="Gomes A.C."/>
            <person name="Makela M.R."/>
            <person name="Stajich J."/>
            <person name="Grigoriev I.V."/>
            <person name="Mortensen U.H."/>
            <person name="De Vries R.P."/>
            <person name="Baker S.E."/>
            <person name="Andersen M.R."/>
        </authorList>
    </citation>
    <scope>NUCLEOTIDE SEQUENCE [LARGE SCALE GENOMIC DNA]</scope>
    <source>
        <strain evidence="1 2">CBS 588.65</strain>
    </source>
</reference>
<sequence length="386" mass="42080">MVPTPTAGMGFDKRFTELTGLNITNIIHHVIEAVADRSSYTLEESRHAPKKQKVPMVATAVVADVDDTAGFMAAARSLRLEQSYGKPPSPKPTDNALMDHDTIEVEGAVNNADAFDDKVELPAESTAPAKNTTFVESPTPALTALVAENCFLESSTANSVVATDAKFGAHTFETDQIQPEQENRENLSIFKTWGTPAVRGKPGAQVRRVIIKGLPASWGTPDKILSLIHGGMIDSVSIAPSGHAHVLFCDPAACKAFYDKYPNGIDVDKVRKFTVFVDMSDEVDVISSQLSFNLSVGATRIVRAVGIDMETTMNELVKLATSNRRKVEKIIDSYVPGYPRAVSFRFCSIDDAVRFRAALVRKEDWEHCNVQYATDPCEVATGYHAD</sequence>
<accession>A0ABR4HPI1</accession>
<proteinExistence type="predicted"/>
<dbReference type="Proteomes" id="UP001610334">
    <property type="component" value="Unassembled WGS sequence"/>
</dbReference>
<keyword evidence="2" id="KW-1185">Reference proteome</keyword>
<name>A0ABR4HPI1_9EURO</name>
<comment type="caution">
    <text evidence="1">The sequence shown here is derived from an EMBL/GenBank/DDBJ whole genome shotgun (WGS) entry which is preliminary data.</text>
</comment>